<dbReference type="PANTHER" id="PTHR43313">
    <property type="entry name" value="SHORT-CHAIN DEHYDROGENASE/REDUCTASE FAMILY 9C"/>
    <property type="match status" value="1"/>
</dbReference>
<comment type="caution">
    <text evidence="3">The sequence shown here is derived from an EMBL/GenBank/DDBJ whole genome shotgun (WGS) entry which is preliminary data.</text>
</comment>
<proteinExistence type="inferred from homology"/>
<organism evidence="3 4">
    <name type="scientific">Hyphococcus aureus</name>
    <dbReference type="NCBI Taxonomy" id="2666033"/>
    <lineage>
        <taxon>Bacteria</taxon>
        <taxon>Pseudomonadati</taxon>
        <taxon>Pseudomonadota</taxon>
        <taxon>Alphaproteobacteria</taxon>
        <taxon>Parvularculales</taxon>
        <taxon>Parvularculaceae</taxon>
        <taxon>Hyphococcus</taxon>
    </lineage>
</organism>
<gene>
    <name evidence="3" type="ORF">ACFMB1_16055</name>
</gene>
<protein>
    <submittedName>
        <fullName evidence="3">SDR family oxidoreductase</fullName>
        <ecNumber evidence="3">1.1.-.-</ecNumber>
    </submittedName>
</protein>
<dbReference type="InterPro" id="IPR036291">
    <property type="entry name" value="NAD(P)-bd_dom_sf"/>
</dbReference>
<keyword evidence="3" id="KW-0560">Oxidoreductase</keyword>
<dbReference type="RefSeq" id="WP_379881686.1">
    <property type="nucleotide sequence ID" value="NZ_JBHPON010000002.1"/>
</dbReference>
<dbReference type="PRINTS" id="PR00080">
    <property type="entry name" value="SDRFAMILY"/>
</dbReference>
<name>A0ABW1KZX3_9PROT</name>
<dbReference type="InterPro" id="IPR002347">
    <property type="entry name" value="SDR_fam"/>
</dbReference>
<dbReference type="PROSITE" id="PS00061">
    <property type="entry name" value="ADH_SHORT"/>
    <property type="match status" value="1"/>
</dbReference>
<dbReference type="InterPro" id="IPR057326">
    <property type="entry name" value="KR_dom"/>
</dbReference>
<dbReference type="GO" id="GO:0016491">
    <property type="term" value="F:oxidoreductase activity"/>
    <property type="evidence" value="ECO:0007669"/>
    <property type="project" value="UniProtKB-KW"/>
</dbReference>
<evidence type="ECO:0000313" key="3">
    <source>
        <dbReference type="EMBL" id="MFC6037069.1"/>
    </source>
</evidence>
<dbReference type="InterPro" id="IPR020904">
    <property type="entry name" value="Sc_DH/Rdtase_CS"/>
</dbReference>
<dbReference type="Gene3D" id="3.40.50.720">
    <property type="entry name" value="NAD(P)-binding Rossmann-like Domain"/>
    <property type="match status" value="1"/>
</dbReference>
<dbReference type="Proteomes" id="UP001596116">
    <property type="component" value="Unassembled WGS sequence"/>
</dbReference>
<evidence type="ECO:0000259" key="2">
    <source>
        <dbReference type="SMART" id="SM00822"/>
    </source>
</evidence>
<comment type="similarity">
    <text evidence="1">Belongs to the short-chain dehydrogenases/reductases (SDR) family.</text>
</comment>
<reference evidence="3 4" key="1">
    <citation type="submission" date="2024-09" db="EMBL/GenBank/DDBJ databases">
        <authorList>
            <person name="Zhang Z.-H."/>
        </authorList>
    </citation>
    <scope>NUCLEOTIDE SEQUENCE [LARGE SCALE GENOMIC DNA]</scope>
    <source>
        <strain evidence="3 4">HHTR114</strain>
    </source>
</reference>
<dbReference type="EC" id="1.1.-.-" evidence="3"/>
<dbReference type="SMART" id="SM00822">
    <property type="entry name" value="PKS_KR"/>
    <property type="match status" value="1"/>
</dbReference>
<feature type="domain" description="Ketoreductase" evidence="2">
    <location>
        <begin position="3"/>
        <end position="184"/>
    </location>
</feature>
<dbReference type="SUPFAM" id="SSF51735">
    <property type="entry name" value="NAD(P)-binding Rossmann-fold domains"/>
    <property type="match status" value="1"/>
</dbReference>
<dbReference type="Pfam" id="PF00106">
    <property type="entry name" value="adh_short"/>
    <property type="match status" value="1"/>
</dbReference>
<evidence type="ECO:0000256" key="1">
    <source>
        <dbReference type="RuleBase" id="RU000363"/>
    </source>
</evidence>
<dbReference type="CDD" id="cd05374">
    <property type="entry name" value="17beta-HSD-like_SDR_c"/>
    <property type="match status" value="1"/>
</dbReference>
<accession>A0ABW1KZX3</accession>
<evidence type="ECO:0000313" key="4">
    <source>
        <dbReference type="Proteomes" id="UP001596116"/>
    </source>
</evidence>
<sequence length="280" mass="30306">MLQSVLITGASSGIGEECAVFLAHKGFRVFAAARRIDKLKELTAVGSGRITPLQMDVTDKASIDNALKIIADEGLTLYGLVNNAGAAMMGPVERLPLDDWRSVFETNVFGLVAVTQAVLPQMRAAGRGRIVNIGSLTGRIASPFQGAYAATKHAVEGLSDSLRRELVPHGVKVSVVRPGAINTPFGHHEAEMLNKYENDDPYGDQVRAFKAWFSKQHPNAPSPVVVAEAVHHALTAESPHSRYTAPFKMSYALALRNLLPSGVTDRVLERVNGLDKFRKK</sequence>
<keyword evidence="4" id="KW-1185">Reference proteome</keyword>
<dbReference type="PRINTS" id="PR00081">
    <property type="entry name" value="GDHRDH"/>
</dbReference>
<dbReference type="EMBL" id="JBHPON010000002">
    <property type="protein sequence ID" value="MFC6037069.1"/>
    <property type="molecule type" value="Genomic_DNA"/>
</dbReference>
<dbReference type="PANTHER" id="PTHR43313:SF1">
    <property type="entry name" value="3BETA-HYDROXYSTEROID DEHYDROGENASE DHS-16"/>
    <property type="match status" value="1"/>
</dbReference>